<proteinExistence type="predicted"/>
<dbReference type="AlphaFoldDB" id="A0A6A6HB43"/>
<organism evidence="1 2">
    <name type="scientific">Viridothelium virens</name>
    <name type="common">Speckled blister lichen</name>
    <name type="synonym">Trypethelium virens</name>
    <dbReference type="NCBI Taxonomy" id="1048519"/>
    <lineage>
        <taxon>Eukaryota</taxon>
        <taxon>Fungi</taxon>
        <taxon>Dikarya</taxon>
        <taxon>Ascomycota</taxon>
        <taxon>Pezizomycotina</taxon>
        <taxon>Dothideomycetes</taxon>
        <taxon>Dothideomycetes incertae sedis</taxon>
        <taxon>Trypetheliales</taxon>
        <taxon>Trypetheliaceae</taxon>
        <taxon>Viridothelium</taxon>
    </lineage>
</organism>
<dbReference type="Proteomes" id="UP000800092">
    <property type="component" value="Unassembled WGS sequence"/>
</dbReference>
<protein>
    <submittedName>
        <fullName evidence="1">Uncharacterized protein</fullName>
    </submittedName>
</protein>
<reference evidence="1" key="1">
    <citation type="journal article" date="2020" name="Stud. Mycol.">
        <title>101 Dothideomycetes genomes: a test case for predicting lifestyles and emergence of pathogens.</title>
        <authorList>
            <person name="Haridas S."/>
            <person name="Albert R."/>
            <person name="Binder M."/>
            <person name="Bloem J."/>
            <person name="Labutti K."/>
            <person name="Salamov A."/>
            <person name="Andreopoulos B."/>
            <person name="Baker S."/>
            <person name="Barry K."/>
            <person name="Bills G."/>
            <person name="Bluhm B."/>
            <person name="Cannon C."/>
            <person name="Castanera R."/>
            <person name="Culley D."/>
            <person name="Daum C."/>
            <person name="Ezra D."/>
            <person name="Gonzalez J."/>
            <person name="Henrissat B."/>
            <person name="Kuo A."/>
            <person name="Liang C."/>
            <person name="Lipzen A."/>
            <person name="Lutzoni F."/>
            <person name="Magnuson J."/>
            <person name="Mondo S."/>
            <person name="Nolan M."/>
            <person name="Ohm R."/>
            <person name="Pangilinan J."/>
            <person name="Park H.-J."/>
            <person name="Ramirez L."/>
            <person name="Alfaro M."/>
            <person name="Sun H."/>
            <person name="Tritt A."/>
            <person name="Yoshinaga Y."/>
            <person name="Zwiers L.-H."/>
            <person name="Turgeon B."/>
            <person name="Goodwin S."/>
            <person name="Spatafora J."/>
            <person name="Crous P."/>
            <person name="Grigoriev I."/>
        </authorList>
    </citation>
    <scope>NUCLEOTIDE SEQUENCE</scope>
    <source>
        <strain evidence="1">Tuck. ex Michener</strain>
    </source>
</reference>
<keyword evidence="2" id="KW-1185">Reference proteome</keyword>
<dbReference type="EMBL" id="ML991792">
    <property type="protein sequence ID" value="KAF2235262.1"/>
    <property type="molecule type" value="Genomic_DNA"/>
</dbReference>
<name>A0A6A6HB43_VIRVR</name>
<dbReference type="OrthoDB" id="1638493at2759"/>
<sequence length="277" mass="31447">MFGTHLFGSLHLVAMQWRQIHPSKQRDNEGDIVDQRCLVGVEARCLCKAVYRVWLYGARFHEVESAGGDFDEDANDAQVEYLRRYESCGLADMLDFHQILLHVLGSSICPSKEAVERRVRKRNHNDAQAQVEYLRLDKSYDLADMLDFYPHPHPDPTAHSRPWVSSSASPDTTIPAAYYCLLDHGVVMIVAPSTDGAWYGTQSNANKDQQEAFISTGNLMKLLDSLDPYDPNNMNIIILTTYGTFYGRALKEVTVTNDGKLRRTLYKSKKPAKKEEE</sequence>
<gene>
    <name evidence="1" type="ORF">EV356DRAFT_531987</name>
</gene>
<evidence type="ECO:0000313" key="1">
    <source>
        <dbReference type="EMBL" id="KAF2235262.1"/>
    </source>
</evidence>
<evidence type="ECO:0000313" key="2">
    <source>
        <dbReference type="Proteomes" id="UP000800092"/>
    </source>
</evidence>
<accession>A0A6A6HB43</accession>